<accession>A0A3B0CKS5</accession>
<dbReference type="EMBL" id="RBAH01000004">
    <property type="protein sequence ID" value="RKN85441.1"/>
    <property type="molecule type" value="Genomic_DNA"/>
</dbReference>
<keyword evidence="1" id="KW-0812">Transmembrane</keyword>
<reference evidence="2 3" key="1">
    <citation type="journal article" date="2007" name="Int. J. Syst. Evol. Microbiol.">
        <title>Paenibacillus ginsengarvi sp. nov., isolated from soil from ginseng cultivation.</title>
        <authorList>
            <person name="Yoon M.H."/>
            <person name="Ten L.N."/>
            <person name="Im W.T."/>
        </authorList>
    </citation>
    <scope>NUCLEOTIDE SEQUENCE [LARGE SCALE GENOMIC DNA]</scope>
    <source>
        <strain evidence="2 3">KCTC 13059</strain>
    </source>
</reference>
<keyword evidence="1" id="KW-0472">Membrane</keyword>
<proteinExistence type="predicted"/>
<dbReference type="Proteomes" id="UP000282311">
    <property type="component" value="Unassembled WGS sequence"/>
</dbReference>
<protein>
    <recommendedName>
        <fullName evidence="4">DUF4179 domain-containing protein</fullName>
    </recommendedName>
</protein>
<name>A0A3B0CKS5_9BACL</name>
<dbReference type="OrthoDB" id="1705981at2"/>
<evidence type="ECO:0008006" key="4">
    <source>
        <dbReference type="Google" id="ProtNLM"/>
    </source>
</evidence>
<evidence type="ECO:0000313" key="3">
    <source>
        <dbReference type="Proteomes" id="UP000282311"/>
    </source>
</evidence>
<gene>
    <name evidence="2" type="ORF">D7M11_07035</name>
</gene>
<sequence length="382" mass="41785">MNETEKWDRLLRQSLASEAEAEPGLNQTLIDTYKRTNRVKRKSRSRLSLGLLAAVIALVMSVTAYAATKLFSSGQVAEHLGERILAEAFASHNAIEINRTIASGNYRFTLHGIVSGSGLKEWNREAHGIAPDRTYAVVSIAKKDGSRMPATSDPEYGKDPFFVSPLVKGLKPWQVNIVTMKGGYSEVVVDGIMYRLIECDGVEMFADRGVYLAISSGDAFYNNAAFAYDESTGEISARTDYAGTSILFELPLDQSKADRAKADAYLRELLQEPSAARASEPASAPQQAEAELARHLEQLKSKVAGGTLIPESVKAVTHDELGRINYEYDGWTVKLAPILLFTEGQTGFSDAVQFSEADGRYKALLFSRDAEGVITGRVIDLN</sequence>
<organism evidence="2 3">
    <name type="scientific">Paenibacillus ginsengarvi</name>
    <dbReference type="NCBI Taxonomy" id="400777"/>
    <lineage>
        <taxon>Bacteria</taxon>
        <taxon>Bacillati</taxon>
        <taxon>Bacillota</taxon>
        <taxon>Bacilli</taxon>
        <taxon>Bacillales</taxon>
        <taxon>Paenibacillaceae</taxon>
        <taxon>Paenibacillus</taxon>
    </lineage>
</organism>
<evidence type="ECO:0000313" key="2">
    <source>
        <dbReference type="EMBL" id="RKN85441.1"/>
    </source>
</evidence>
<dbReference type="AlphaFoldDB" id="A0A3B0CKS5"/>
<comment type="caution">
    <text evidence="2">The sequence shown here is derived from an EMBL/GenBank/DDBJ whole genome shotgun (WGS) entry which is preliminary data.</text>
</comment>
<dbReference type="RefSeq" id="WP_120746464.1">
    <property type="nucleotide sequence ID" value="NZ_RBAH01000004.1"/>
</dbReference>
<keyword evidence="1" id="KW-1133">Transmembrane helix</keyword>
<feature type="transmembrane region" description="Helical" evidence="1">
    <location>
        <begin position="47"/>
        <end position="67"/>
    </location>
</feature>
<evidence type="ECO:0000256" key="1">
    <source>
        <dbReference type="SAM" id="Phobius"/>
    </source>
</evidence>
<keyword evidence="3" id="KW-1185">Reference proteome</keyword>